<sequence length="264" mass="27468">MDIPAQAGSQPQGGWPANELEEVLGASLGVPEAGGRLVEVLGRSSVWVPLPSGGGPESRDLDLPTLEIDGAAYVPVFSSEQQFLACVGAHMSFAVAPARDFARGLPPQLGIAVNPGGAVGMPLPPPAVAELCRSGRTPLDGPAGGGRVRLYEPDWKEEPVDFLAAAAGEFEESGVVRTARRALASIEGGDPVLFVGVEFSTWEGAGQSAPMDALGRALGRVEVPWPVNLVLLDVAQDPVADWMLERVRPFYTRAGAPEPGAFTG</sequence>
<proteinExistence type="predicted"/>
<dbReference type="InterPro" id="IPR027945">
    <property type="entry name" value="SseB_C"/>
</dbReference>
<dbReference type="InterPro" id="IPR009839">
    <property type="entry name" value="SseB_N"/>
</dbReference>
<evidence type="ECO:0000259" key="1">
    <source>
        <dbReference type="Pfam" id="PF07179"/>
    </source>
</evidence>
<dbReference type="EMBL" id="CP120997">
    <property type="protein sequence ID" value="WLQ36404.1"/>
    <property type="molecule type" value="Genomic_DNA"/>
</dbReference>
<dbReference type="Pfam" id="PF07179">
    <property type="entry name" value="SseB"/>
    <property type="match status" value="1"/>
</dbReference>
<protein>
    <submittedName>
        <fullName evidence="3">Enhanced serine sensitivity protein SseB</fullName>
    </submittedName>
</protein>
<dbReference type="Proteomes" id="UP001239522">
    <property type="component" value="Chromosome"/>
</dbReference>
<name>A0ABY9HQK0_9ACTN</name>
<keyword evidence="4" id="KW-1185">Reference proteome</keyword>
<reference evidence="3 4" key="1">
    <citation type="submission" date="2023-03" db="EMBL/GenBank/DDBJ databases">
        <title>Isolation and description of six Streptomyces strains from soil environments, able to metabolize different microbial glucans.</title>
        <authorList>
            <person name="Widen T."/>
            <person name="Larsbrink J."/>
        </authorList>
    </citation>
    <scope>NUCLEOTIDE SEQUENCE [LARGE SCALE GENOMIC DNA]</scope>
    <source>
        <strain evidence="3 4">Mut1</strain>
    </source>
</reference>
<evidence type="ECO:0000313" key="4">
    <source>
        <dbReference type="Proteomes" id="UP001239522"/>
    </source>
</evidence>
<evidence type="ECO:0000313" key="3">
    <source>
        <dbReference type="EMBL" id="WLQ36404.1"/>
    </source>
</evidence>
<accession>A0ABY9HQK0</accession>
<gene>
    <name evidence="3" type="ORF">P8A18_24550</name>
</gene>
<feature type="domain" description="SseB protein N-terminal" evidence="1">
    <location>
        <begin position="20"/>
        <end position="129"/>
    </location>
</feature>
<organism evidence="3 4">
    <name type="scientific">Streptomyces castrisilvae</name>
    <dbReference type="NCBI Taxonomy" id="3033811"/>
    <lineage>
        <taxon>Bacteria</taxon>
        <taxon>Bacillati</taxon>
        <taxon>Actinomycetota</taxon>
        <taxon>Actinomycetes</taxon>
        <taxon>Kitasatosporales</taxon>
        <taxon>Streptomycetaceae</taxon>
        <taxon>Streptomyces</taxon>
    </lineage>
</organism>
<evidence type="ECO:0000259" key="2">
    <source>
        <dbReference type="Pfam" id="PF14581"/>
    </source>
</evidence>
<feature type="domain" description="SseB protein C-terminal" evidence="2">
    <location>
        <begin position="144"/>
        <end position="253"/>
    </location>
</feature>
<dbReference type="RefSeq" id="WP_306057677.1">
    <property type="nucleotide sequence ID" value="NZ_CP120997.1"/>
</dbReference>
<dbReference type="Pfam" id="PF14581">
    <property type="entry name" value="SseB_C"/>
    <property type="match status" value="1"/>
</dbReference>